<keyword evidence="1" id="KW-0472">Membrane</keyword>
<dbReference type="InterPro" id="IPR032531">
    <property type="entry name" value="DUF4956"/>
</dbReference>
<evidence type="ECO:0000313" key="2">
    <source>
        <dbReference type="EMBL" id="SNT27553.1"/>
    </source>
</evidence>
<feature type="transmembrane region" description="Helical" evidence="1">
    <location>
        <begin position="51"/>
        <end position="70"/>
    </location>
</feature>
<evidence type="ECO:0000256" key="1">
    <source>
        <dbReference type="SAM" id="Phobius"/>
    </source>
</evidence>
<name>A0A239LCH8_9FIRM</name>
<dbReference type="EMBL" id="FZOJ01000070">
    <property type="protein sequence ID" value="SNT27553.1"/>
    <property type="molecule type" value="Genomic_DNA"/>
</dbReference>
<organism evidence="2 3">
    <name type="scientific">Anaerovirgula multivorans</name>
    <dbReference type="NCBI Taxonomy" id="312168"/>
    <lineage>
        <taxon>Bacteria</taxon>
        <taxon>Bacillati</taxon>
        <taxon>Bacillota</taxon>
        <taxon>Clostridia</taxon>
        <taxon>Peptostreptococcales</taxon>
        <taxon>Natronincolaceae</taxon>
        <taxon>Anaerovirgula</taxon>
    </lineage>
</organism>
<feature type="transmembrane region" description="Helical" evidence="1">
    <location>
        <begin position="15"/>
        <end position="39"/>
    </location>
</feature>
<keyword evidence="3" id="KW-1185">Reference proteome</keyword>
<dbReference type="Proteomes" id="UP000198304">
    <property type="component" value="Unassembled WGS sequence"/>
</dbReference>
<accession>A0A239LCH8</accession>
<keyword evidence="1" id="KW-1133">Transmembrane helix</keyword>
<proteinExistence type="predicted"/>
<reference evidence="3" key="1">
    <citation type="submission" date="2017-06" db="EMBL/GenBank/DDBJ databases">
        <authorList>
            <person name="Varghese N."/>
            <person name="Submissions S."/>
        </authorList>
    </citation>
    <scope>NUCLEOTIDE SEQUENCE [LARGE SCALE GENOMIC DNA]</scope>
    <source>
        <strain evidence="3">SCA</strain>
    </source>
</reference>
<evidence type="ECO:0008006" key="4">
    <source>
        <dbReference type="Google" id="ProtNLM"/>
    </source>
</evidence>
<gene>
    <name evidence="2" type="ORF">SAMN05446037_10703</name>
</gene>
<dbReference type="OrthoDB" id="9803265at2"/>
<sequence>MFESLFNTTSVHTSIPLITAMLTIVVAFLLGGIISLTYMRTCEKNGYSQNFSLTLVLIPMVIAIIILLIGSNVARAFSLAGAFSIIRFRSAPGDPKDIAYVLFAMAAGLACGVEFYGYAVLFTTILCLIMLILNFFNFGRKNFSQRLIKITVPEDLDFEGAFDEVFEKFTDSYQLIKVKTIDLGSLYQLVYTITMDYKTNQKELLDALRCRNGNLNITLALSGDEKE</sequence>
<protein>
    <recommendedName>
        <fullName evidence="4">DUF4956 domain-containing protein</fullName>
    </recommendedName>
</protein>
<keyword evidence="1" id="KW-0812">Transmembrane</keyword>
<dbReference type="Pfam" id="PF16316">
    <property type="entry name" value="DUF4956"/>
    <property type="match status" value="1"/>
</dbReference>
<dbReference type="RefSeq" id="WP_089285627.1">
    <property type="nucleotide sequence ID" value="NZ_FZOJ01000070.1"/>
</dbReference>
<feature type="transmembrane region" description="Helical" evidence="1">
    <location>
        <begin position="115"/>
        <end position="136"/>
    </location>
</feature>
<dbReference type="AlphaFoldDB" id="A0A239LCH8"/>
<evidence type="ECO:0000313" key="3">
    <source>
        <dbReference type="Proteomes" id="UP000198304"/>
    </source>
</evidence>